<dbReference type="InterPro" id="IPR004358">
    <property type="entry name" value="Sig_transdc_His_kin-like_C"/>
</dbReference>
<dbReference type="RefSeq" id="WP_189064830.1">
    <property type="nucleotide sequence ID" value="NZ_BMQM01000011.1"/>
</dbReference>
<dbReference type="InterPro" id="IPR003661">
    <property type="entry name" value="HisK_dim/P_dom"/>
</dbReference>
<dbReference type="Gene3D" id="3.30.450.20">
    <property type="entry name" value="PAS domain"/>
    <property type="match status" value="1"/>
</dbReference>
<dbReference type="InterPro" id="IPR029016">
    <property type="entry name" value="GAF-like_dom_sf"/>
</dbReference>
<dbReference type="Pfam" id="PF13426">
    <property type="entry name" value="PAS_9"/>
    <property type="match status" value="1"/>
</dbReference>
<keyword evidence="3" id="KW-0597">Phosphoprotein</keyword>
<protein>
    <recommendedName>
        <fullName evidence="2">histidine kinase</fullName>
        <ecNumber evidence="2">2.7.13.3</ecNumber>
    </recommendedName>
</protein>
<dbReference type="PROSITE" id="PS50112">
    <property type="entry name" value="PAS"/>
    <property type="match status" value="1"/>
</dbReference>
<keyword evidence="10" id="KW-1185">Reference proteome</keyword>
<dbReference type="InterPro" id="IPR035965">
    <property type="entry name" value="PAS-like_dom_sf"/>
</dbReference>
<accession>A0ABQ2RVB7</accession>
<dbReference type="InterPro" id="IPR036890">
    <property type="entry name" value="HATPase_C_sf"/>
</dbReference>
<dbReference type="InterPro" id="IPR005467">
    <property type="entry name" value="His_kinase_dom"/>
</dbReference>
<dbReference type="InterPro" id="IPR000014">
    <property type="entry name" value="PAS"/>
</dbReference>
<dbReference type="NCBIfam" id="TIGR00229">
    <property type="entry name" value="sensory_box"/>
    <property type="match status" value="1"/>
</dbReference>
<evidence type="ECO:0000313" key="9">
    <source>
        <dbReference type="EMBL" id="GGR58148.1"/>
    </source>
</evidence>
<name>A0ABQ2RVB7_9DEIO</name>
<feature type="domain" description="PAS" evidence="8">
    <location>
        <begin position="187"/>
        <end position="259"/>
    </location>
</feature>
<comment type="catalytic activity">
    <reaction evidence="1">
        <text>ATP + protein L-histidine = ADP + protein N-phospho-L-histidine.</text>
        <dbReference type="EC" id="2.7.13.3"/>
    </reaction>
</comment>
<keyword evidence="5" id="KW-0418">Kinase</keyword>
<feature type="region of interest" description="Disordered" evidence="6">
    <location>
        <begin position="140"/>
        <end position="166"/>
    </location>
</feature>
<dbReference type="Gene3D" id="3.30.565.10">
    <property type="entry name" value="Histidine kinase-like ATPase, C-terminal domain"/>
    <property type="match status" value="1"/>
</dbReference>
<gene>
    <name evidence="9" type="ORF">GCM10008959_19880</name>
</gene>
<keyword evidence="4" id="KW-0808">Transferase</keyword>
<dbReference type="SUPFAM" id="SSF47384">
    <property type="entry name" value="Homodimeric domain of signal transducing histidine kinase"/>
    <property type="match status" value="1"/>
</dbReference>
<dbReference type="Pfam" id="PF01590">
    <property type="entry name" value="GAF"/>
    <property type="match status" value="1"/>
</dbReference>
<organism evidence="9 10">
    <name type="scientific">Deinococcus seoulensis</name>
    <dbReference type="NCBI Taxonomy" id="1837379"/>
    <lineage>
        <taxon>Bacteria</taxon>
        <taxon>Thermotogati</taxon>
        <taxon>Deinococcota</taxon>
        <taxon>Deinococci</taxon>
        <taxon>Deinococcales</taxon>
        <taxon>Deinococcaceae</taxon>
        <taxon>Deinococcus</taxon>
    </lineage>
</organism>
<dbReference type="PRINTS" id="PR00344">
    <property type="entry name" value="BCTRLSENSOR"/>
</dbReference>
<dbReference type="InterPro" id="IPR003018">
    <property type="entry name" value="GAF"/>
</dbReference>
<dbReference type="InterPro" id="IPR052162">
    <property type="entry name" value="Sensor_kinase/Photoreceptor"/>
</dbReference>
<dbReference type="Pfam" id="PF02518">
    <property type="entry name" value="HATPase_c"/>
    <property type="match status" value="1"/>
</dbReference>
<dbReference type="InterPro" id="IPR003594">
    <property type="entry name" value="HATPase_dom"/>
</dbReference>
<dbReference type="PANTHER" id="PTHR43304">
    <property type="entry name" value="PHYTOCHROME-LIKE PROTEIN CPH1"/>
    <property type="match status" value="1"/>
</dbReference>
<dbReference type="EMBL" id="BMQM01000011">
    <property type="protein sequence ID" value="GGR58148.1"/>
    <property type="molecule type" value="Genomic_DNA"/>
</dbReference>
<evidence type="ECO:0000256" key="6">
    <source>
        <dbReference type="SAM" id="MobiDB-lite"/>
    </source>
</evidence>
<dbReference type="Gene3D" id="1.10.287.130">
    <property type="match status" value="1"/>
</dbReference>
<evidence type="ECO:0000256" key="1">
    <source>
        <dbReference type="ARBA" id="ARBA00000085"/>
    </source>
</evidence>
<evidence type="ECO:0000256" key="5">
    <source>
        <dbReference type="ARBA" id="ARBA00022777"/>
    </source>
</evidence>
<feature type="domain" description="Histidine kinase" evidence="7">
    <location>
        <begin position="517"/>
        <end position="732"/>
    </location>
</feature>
<evidence type="ECO:0000256" key="2">
    <source>
        <dbReference type="ARBA" id="ARBA00012438"/>
    </source>
</evidence>
<dbReference type="SUPFAM" id="SSF55785">
    <property type="entry name" value="PYP-like sensor domain (PAS domain)"/>
    <property type="match status" value="1"/>
</dbReference>
<dbReference type="SMART" id="SM00388">
    <property type="entry name" value="HisKA"/>
    <property type="match status" value="1"/>
</dbReference>
<dbReference type="PANTHER" id="PTHR43304:SF1">
    <property type="entry name" value="PAC DOMAIN-CONTAINING PROTEIN"/>
    <property type="match status" value="1"/>
</dbReference>
<sequence>MQSDSGGSGELVAELIADLNARLLGARTVPDVRQALLDCLRGADVPGAFLATWTGETWTAQSTAPTSSAQTGTAGTADATDLTPADLPSGQWSVTPIPFTDPPAALCLPAVEGQSVPAGLRPDTPGILGALTGQALRRLTTPDAGTPDAGAQDAGAQDAGAQGAAVPTGSADLHAALRDAGQRAQLAESRLQQLIVNGPVAMAAGITSGHLLMVNDAYLNLLGFTRREFEDGQVNWAHLTPPEYRAADREQYLAAMTSQQSVTYEKDMLDRDGRRVPVQVTLLPAREEDRTFSVAYVRDLRPDRAAAAGHAEQLRERTLELQRLNTELAARTAALERFAELSRDLVLEHDPVALIGRAQEIAISLMPDSVSTYYEARGPRWTLLSHRGEFRNPALLAGLHRGLPRGATLNVDRPFETGQPYYQETFDPASVQSVQSDIRVIRSSASFPVRSGSRVRGVLVIGRHEAHPWTAPERTLLETVMFSLRLALERAEQAGTLRQRTLELERSNAELEQFAFIASHDLQEPLRTVTSFSELLIRRFDRTGADARAAEYLRHINDGTTRMQHLIQDLLRFARVSSEHAPPTAQDIGAALQIVLDDLSGPLRDAQATVTAGNLPPVLADGTQLRQLLQNLIGNAVKFRHAGRLPAVTVTAEREGDLVHVQVADNGIGIPAEYHERIFTVFQRLHGRERYAGNGIGLSIARRVVERHGGQLWVTSTPGQGSTFHFTLPAPAETDL</sequence>
<evidence type="ECO:0000256" key="3">
    <source>
        <dbReference type="ARBA" id="ARBA00022553"/>
    </source>
</evidence>
<evidence type="ECO:0000313" key="10">
    <source>
        <dbReference type="Proteomes" id="UP000634308"/>
    </source>
</evidence>
<dbReference type="Pfam" id="PF00512">
    <property type="entry name" value="HisKA"/>
    <property type="match status" value="1"/>
</dbReference>
<dbReference type="CDD" id="cd00082">
    <property type="entry name" value="HisKA"/>
    <property type="match status" value="1"/>
</dbReference>
<evidence type="ECO:0000259" key="7">
    <source>
        <dbReference type="PROSITE" id="PS50109"/>
    </source>
</evidence>
<dbReference type="SMART" id="SM00387">
    <property type="entry name" value="HATPase_c"/>
    <property type="match status" value="1"/>
</dbReference>
<dbReference type="CDD" id="cd00130">
    <property type="entry name" value="PAS"/>
    <property type="match status" value="1"/>
</dbReference>
<evidence type="ECO:0000256" key="4">
    <source>
        <dbReference type="ARBA" id="ARBA00022679"/>
    </source>
</evidence>
<dbReference type="EC" id="2.7.13.3" evidence="2"/>
<reference evidence="10" key="1">
    <citation type="journal article" date="2019" name="Int. J. Syst. Evol. Microbiol.">
        <title>The Global Catalogue of Microorganisms (GCM) 10K type strain sequencing project: providing services to taxonomists for standard genome sequencing and annotation.</title>
        <authorList>
            <consortium name="The Broad Institute Genomics Platform"/>
            <consortium name="The Broad Institute Genome Sequencing Center for Infectious Disease"/>
            <person name="Wu L."/>
            <person name="Ma J."/>
        </authorList>
    </citation>
    <scope>NUCLEOTIDE SEQUENCE [LARGE SCALE GENOMIC DNA]</scope>
    <source>
        <strain evidence="10">JCM 31404</strain>
    </source>
</reference>
<dbReference type="SUPFAM" id="SSF55874">
    <property type="entry name" value="ATPase domain of HSP90 chaperone/DNA topoisomerase II/histidine kinase"/>
    <property type="match status" value="1"/>
</dbReference>
<dbReference type="Proteomes" id="UP000634308">
    <property type="component" value="Unassembled WGS sequence"/>
</dbReference>
<dbReference type="PROSITE" id="PS50109">
    <property type="entry name" value="HIS_KIN"/>
    <property type="match status" value="1"/>
</dbReference>
<dbReference type="SMART" id="SM00091">
    <property type="entry name" value="PAS"/>
    <property type="match status" value="1"/>
</dbReference>
<feature type="region of interest" description="Disordered" evidence="6">
    <location>
        <begin position="61"/>
        <end position="84"/>
    </location>
</feature>
<dbReference type="Gene3D" id="3.30.450.40">
    <property type="match status" value="1"/>
</dbReference>
<evidence type="ECO:0000259" key="8">
    <source>
        <dbReference type="PROSITE" id="PS50112"/>
    </source>
</evidence>
<dbReference type="InterPro" id="IPR036097">
    <property type="entry name" value="HisK_dim/P_sf"/>
</dbReference>
<comment type="caution">
    <text evidence="9">The sequence shown here is derived from an EMBL/GenBank/DDBJ whole genome shotgun (WGS) entry which is preliminary data.</text>
</comment>
<dbReference type="SUPFAM" id="SSF55781">
    <property type="entry name" value="GAF domain-like"/>
    <property type="match status" value="1"/>
</dbReference>
<proteinExistence type="predicted"/>
<feature type="compositionally biased region" description="Low complexity" evidence="6">
    <location>
        <begin position="148"/>
        <end position="165"/>
    </location>
</feature>